<proteinExistence type="predicted"/>
<organism evidence="1 2">
    <name type="scientific">Paramecium tetraurelia</name>
    <dbReference type="NCBI Taxonomy" id="5888"/>
    <lineage>
        <taxon>Eukaryota</taxon>
        <taxon>Sar</taxon>
        <taxon>Alveolata</taxon>
        <taxon>Ciliophora</taxon>
        <taxon>Intramacronucleata</taxon>
        <taxon>Oligohymenophorea</taxon>
        <taxon>Peniculida</taxon>
        <taxon>Parameciidae</taxon>
        <taxon>Paramecium</taxon>
    </lineage>
</organism>
<gene>
    <name evidence="1" type="ORF">GSPATT00030601001</name>
</gene>
<protein>
    <submittedName>
        <fullName evidence="1">Uncharacterized protein</fullName>
    </submittedName>
</protein>
<dbReference type="KEGG" id="ptm:GSPATT00030601001"/>
<reference evidence="1 2" key="1">
    <citation type="journal article" date="2006" name="Nature">
        <title>Global trends of whole-genome duplications revealed by the ciliate Paramecium tetraurelia.</title>
        <authorList>
            <consortium name="Genoscope"/>
            <person name="Aury J.-M."/>
            <person name="Jaillon O."/>
            <person name="Duret L."/>
            <person name="Noel B."/>
            <person name="Jubin C."/>
            <person name="Porcel B.M."/>
            <person name="Segurens B."/>
            <person name="Daubin V."/>
            <person name="Anthouard V."/>
            <person name="Aiach N."/>
            <person name="Arnaiz O."/>
            <person name="Billaut A."/>
            <person name="Beisson J."/>
            <person name="Blanc I."/>
            <person name="Bouhouche K."/>
            <person name="Camara F."/>
            <person name="Duharcourt S."/>
            <person name="Guigo R."/>
            <person name="Gogendeau D."/>
            <person name="Katinka M."/>
            <person name="Keller A.-M."/>
            <person name="Kissmehl R."/>
            <person name="Klotz C."/>
            <person name="Koll F."/>
            <person name="Le Moue A."/>
            <person name="Lepere C."/>
            <person name="Malinsky S."/>
            <person name="Nowacki M."/>
            <person name="Nowak J.K."/>
            <person name="Plattner H."/>
            <person name="Poulain J."/>
            <person name="Ruiz F."/>
            <person name="Serrano V."/>
            <person name="Zagulski M."/>
            <person name="Dessen P."/>
            <person name="Betermier M."/>
            <person name="Weissenbach J."/>
            <person name="Scarpelli C."/>
            <person name="Schachter V."/>
            <person name="Sperling L."/>
            <person name="Meyer E."/>
            <person name="Cohen J."/>
            <person name="Wincker P."/>
        </authorList>
    </citation>
    <scope>NUCLEOTIDE SEQUENCE [LARGE SCALE GENOMIC DNA]</scope>
    <source>
        <strain evidence="1 2">Stock d4-2</strain>
    </source>
</reference>
<evidence type="ECO:0000313" key="2">
    <source>
        <dbReference type="Proteomes" id="UP000000600"/>
    </source>
</evidence>
<dbReference type="EMBL" id="CT868006">
    <property type="protein sequence ID" value="CAK59963.1"/>
    <property type="molecule type" value="Genomic_DNA"/>
</dbReference>
<accession>A0BN46</accession>
<dbReference type="AlphaFoldDB" id="A0BN46"/>
<dbReference type="InParanoid" id="A0BN46"/>
<name>A0BN46_PARTE</name>
<dbReference type="GeneID" id="5013137"/>
<evidence type="ECO:0000313" key="1">
    <source>
        <dbReference type="EMBL" id="CAK59963.1"/>
    </source>
</evidence>
<keyword evidence="2" id="KW-1185">Reference proteome</keyword>
<dbReference type="RefSeq" id="XP_001427361.1">
    <property type="nucleotide sequence ID" value="XM_001427324.2"/>
</dbReference>
<sequence length="137" mass="16505">MGSKYLQKYPVSEGFHQILHDFAREINQKILQNMELIILNAWFKKRNLNLKANTTLLKEATGEVQQVIKLIEQHKQYEYTQIHLTFKCDWNSKKYIVEKDLNIKMGKNQDLETETMFLYQYFRKLAKRENSSIRKCQ</sequence>
<dbReference type="HOGENOM" id="CLU_1869096_0_0_1"/>
<dbReference type="Proteomes" id="UP000000600">
    <property type="component" value="Unassembled WGS sequence"/>
</dbReference>